<dbReference type="InterPro" id="IPR023393">
    <property type="entry name" value="START-like_dom_sf"/>
</dbReference>
<reference evidence="1 2" key="1">
    <citation type="submission" date="2019-03" db="EMBL/GenBank/DDBJ databases">
        <title>Genomic Encyclopedia of Type Strains, Phase IV (KMG-IV): sequencing the most valuable type-strain genomes for metagenomic binning, comparative biology and taxonomic classification.</title>
        <authorList>
            <person name="Goeker M."/>
        </authorList>
    </citation>
    <scope>NUCLEOTIDE SEQUENCE [LARGE SCALE GENOMIC DNA]</scope>
    <source>
        <strain evidence="1 2">DSM 102852</strain>
    </source>
</reference>
<name>A0A4R6Y786_9BURK</name>
<dbReference type="Gene3D" id="3.30.530.20">
    <property type="match status" value="1"/>
</dbReference>
<sequence>MLELTHTLSVNPPNQPVLSIDSLWSGLLLRILEPMRFTVGLDGADILERSESRYRRALHFGEHVVHDVVNVNHNKSVEFVTDATEKSPSGRLLIEIENRNPDELRLKFFYTTQFPEPSNDEERALLEMIKNAYMAADMDMIRIIREYAEMTKH</sequence>
<organism evidence="1 2">
    <name type="scientific">Hydromonas duriensis</name>
    <dbReference type="NCBI Taxonomy" id="1527608"/>
    <lineage>
        <taxon>Bacteria</taxon>
        <taxon>Pseudomonadati</taxon>
        <taxon>Pseudomonadota</taxon>
        <taxon>Betaproteobacteria</taxon>
        <taxon>Burkholderiales</taxon>
        <taxon>Burkholderiaceae</taxon>
        <taxon>Hydromonas</taxon>
    </lineage>
</organism>
<dbReference type="SUPFAM" id="SSF55961">
    <property type="entry name" value="Bet v1-like"/>
    <property type="match status" value="1"/>
</dbReference>
<proteinExistence type="predicted"/>
<comment type="caution">
    <text evidence="1">The sequence shown here is derived from an EMBL/GenBank/DDBJ whole genome shotgun (WGS) entry which is preliminary data.</text>
</comment>
<dbReference type="Proteomes" id="UP000294480">
    <property type="component" value="Unassembled WGS sequence"/>
</dbReference>
<evidence type="ECO:0000313" key="1">
    <source>
        <dbReference type="EMBL" id="TDR31173.1"/>
    </source>
</evidence>
<dbReference type="EMBL" id="SNZE01000012">
    <property type="protein sequence ID" value="TDR31173.1"/>
    <property type="molecule type" value="Genomic_DNA"/>
</dbReference>
<protein>
    <submittedName>
        <fullName evidence="1">Uncharacterized protein DUF1857</fullName>
    </submittedName>
</protein>
<evidence type="ECO:0000313" key="2">
    <source>
        <dbReference type="Proteomes" id="UP000294480"/>
    </source>
</evidence>
<dbReference type="OrthoDB" id="6367327at2"/>
<dbReference type="Pfam" id="PF08982">
    <property type="entry name" value="AtaL"/>
    <property type="match status" value="1"/>
</dbReference>
<gene>
    <name evidence="1" type="ORF">DFR44_11242</name>
</gene>
<dbReference type="AlphaFoldDB" id="A0A4R6Y786"/>
<accession>A0A4R6Y786</accession>
<dbReference type="RefSeq" id="WP_133620444.1">
    <property type="nucleotide sequence ID" value="NZ_SNZE01000012.1"/>
</dbReference>
<dbReference type="InterPro" id="IPR015075">
    <property type="entry name" value="AtaL"/>
</dbReference>
<keyword evidence="2" id="KW-1185">Reference proteome</keyword>